<proteinExistence type="predicted"/>
<feature type="region of interest" description="Disordered" evidence="1">
    <location>
        <begin position="1"/>
        <end position="91"/>
    </location>
</feature>
<evidence type="ECO:0000259" key="2">
    <source>
        <dbReference type="SMART" id="SM00311"/>
    </source>
</evidence>
<feature type="compositionally biased region" description="Basic and acidic residues" evidence="1">
    <location>
        <begin position="197"/>
        <end position="235"/>
    </location>
</feature>
<evidence type="ECO:0000313" key="3">
    <source>
        <dbReference type="EMBL" id="CAE2212189.1"/>
    </source>
</evidence>
<name>A0A7S4MAX6_9STRA</name>
<gene>
    <name evidence="3" type="ORF">OAUR00152_LOCUS4958</name>
</gene>
<dbReference type="Gene3D" id="1.20.1390.10">
    <property type="entry name" value="PWI domain"/>
    <property type="match status" value="1"/>
</dbReference>
<feature type="compositionally biased region" description="Pro residues" evidence="1">
    <location>
        <begin position="25"/>
        <end position="91"/>
    </location>
</feature>
<dbReference type="SMART" id="SM00311">
    <property type="entry name" value="PWI"/>
    <property type="match status" value="1"/>
</dbReference>
<feature type="compositionally biased region" description="Basic and acidic residues" evidence="1">
    <location>
        <begin position="430"/>
        <end position="478"/>
    </location>
</feature>
<feature type="region of interest" description="Disordered" evidence="1">
    <location>
        <begin position="430"/>
        <end position="566"/>
    </location>
</feature>
<dbReference type="InterPro" id="IPR052768">
    <property type="entry name" value="RBM25"/>
</dbReference>
<dbReference type="PANTHER" id="PTHR18806:SF4">
    <property type="entry name" value="RNA-BINDING PROTEIN 25"/>
    <property type="match status" value="1"/>
</dbReference>
<reference evidence="3" key="1">
    <citation type="submission" date="2021-01" db="EMBL/GenBank/DDBJ databases">
        <authorList>
            <person name="Corre E."/>
            <person name="Pelletier E."/>
            <person name="Niang G."/>
            <person name="Scheremetjew M."/>
            <person name="Finn R."/>
            <person name="Kale V."/>
            <person name="Holt S."/>
            <person name="Cochrane G."/>
            <person name="Meng A."/>
            <person name="Brown T."/>
            <person name="Cohen L."/>
        </authorList>
    </citation>
    <scope>NUCLEOTIDE SEQUENCE</scope>
    <source>
        <strain evidence="3">Isolate 1302-5</strain>
    </source>
</reference>
<accession>A0A7S4MAX6</accession>
<organism evidence="3">
    <name type="scientific">Odontella aurita</name>
    <dbReference type="NCBI Taxonomy" id="265563"/>
    <lineage>
        <taxon>Eukaryota</taxon>
        <taxon>Sar</taxon>
        <taxon>Stramenopiles</taxon>
        <taxon>Ochrophyta</taxon>
        <taxon>Bacillariophyta</taxon>
        <taxon>Mediophyceae</taxon>
        <taxon>Biddulphiophycidae</taxon>
        <taxon>Eupodiscales</taxon>
        <taxon>Odontellaceae</taxon>
        <taxon>Odontella</taxon>
    </lineage>
</organism>
<feature type="compositionally biased region" description="Basic and acidic residues" evidence="1">
    <location>
        <begin position="243"/>
        <end position="268"/>
    </location>
</feature>
<feature type="region of interest" description="Disordered" evidence="1">
    <location>
        <begin position="189"/>
        <end position="312"/>
    </location>
</feature>
<dbReference type="EMBL" id="HBKQ01007368">
    <property type="protein sequence ID" value="CAE2212189.1"/>
    <property type="molecule type" value="Transcribed_RNA"/>
</dbReference>
<dbReference type="PANTHER" id="PTHR18806">
    <property type="entry name" value="RBM25 PROTEIN"/>
    <property type="match status" value="1"/>
</dbReference>
<dbReference type="AlphaFoldDB" id="A0A7S4MAX6"/>
<feature type="compositionally biased region" description="Pro residues" evidence="1">
    <location>
        <begin position="1"/>
        <end position="18"/>
    </location>
</feature>
<feature type="compositionally biased region" description="Low complexity" evidence="1">
    <location>
        <begin position="526"/>
        <end position="538"/>
    </location>
</feature>
<dbReference type="Pfam" id="PF01480">
    <property type="entry name" value="PWI"/>
    <property type="match status" value="1"/>
</dbReference>
<dbReference type="InterPro" id="IPR002483">
    <property type="entry name" value="PWI_dom"/>
</dbReference>
<feature type="compositionally biased region" description="Basic and acidic residues" evidence="1">
    <location>
        <begin position="276"/>
        <end position="309"/>
    </location>
</feature>
<evidence type="ECO:0000256" key="1">
    <source>
        <dbReference type="SAM" id="MobiDB-lite"/>
    </source>
</evidence>
<protein>
    <recommendedName>
        <fullName evidence="2">PWI domain-containing protein</fullName>
    </recommendedName>
</protein>
<feature type="compositionally biased region" description="Pro residues" evidence="1">
    <location>
        <begin position="479"/>
        <end position="505"/>
    </location>
</feature>
<feature type="domain" description="PWI" evidence="2">
    <location>
        <begin position="624"/>
        <end position="697"/>
    </location>
</feature>
<sequence length="697" mass="74990">MSPPPLPPGAPGLPPPLPQGGIRPPGGPGLPPPPPPGVLPPGVPPPLPPGMPPPPLPPGAPPPPLPPGVPPPGAVPIGIPPPGMPPMNRPPLPVPQATSVILTRIPPFLASNRAIRDLVYAVGSCRTVSIANHEELMPRRDTSASASGKKKNGEEKYRAVAVVRMGHPGAASNLVRNWEWASRILSGEEKMADEDGEKNAREKKAEGDKVVEKKAEEKIEDKARDGEKKEDKKEDNDAEKEEGDAKENDGAKKDEETSSSDDKEKSVKEPSATSDSETKKDEQAKGNETSKPKLEEQSAEAPERNEVPREVVTMAAHLVSSSPAHIPELTERDRDDTLALKLIEAYRALKKQHELTEEARKNSVSSYRAEATKARLEAEGKAGGDDNVNPIQKLDTSKVAAAAGGGEYNEEEDPLNAPEVLEAVARFKKRLDARDANARRRRAEHVDGRLREEVRKAKARLMEERRRREEEERRRREGGPPPLPGAPVAPPLPPGAAPPPPPPAAPDTKDTGRRGVSNLPAWMTQSKESAAPAASGKPPSAPVTAEEDASSRKRKFVPSEANRDINARKQRLDTGEMSLADIRAANMAADRAKAEEAAKAAAPVGPVSDEDIKSSSSTIAFPAVPGTKEADLKLYVTSQIVEYLGEEEETLIKFVMTEVLGRKETRGILEEMRGVLDEDAEAFVLGLYRKVEDLARA</sequence>